<dbReference type="GO" id="GO:0004462">
    <property type="term" value="F:lactoylglutathione lyase activity"/>
    <property type="evidence" value="ECO:0007669"/>
    <property type="project" value="UniProtKB-EC"/>
</dbReference>
<evidence type="ECO:0000259" key="1">
    <source>
        <dbReference type="PROSITE" id="PS51819"/>
    </source>
</evidence>
<dbReference type="SUPFAM" id="SSF54593">
    <property type="entry name" value="Glyoxalase/Bleomycin resistance protein/Dihydroxybiphenyl dioxygenase"/>
    <property type="match status" value="1"/>
</dbReference>
<proteinExistence type="predicted"/>
<dbReference type="PANTHER" id="PTHR46036:SF5">
    <property type="entry name" value="LACTOYLGLUTATHIONE LYASE"/>
    <property type="match status" value="1"/>
</dbReference>
<protein>
    <submittedName>
        <fullName evidence="2">Glyoxalase I, Ni-dependent</fullName>
        <ecNumber evidence="2">4.4.1.5</ecNumber>
    </submittedName>
</protein>
<dbReference type="InterPro" id="IPR029068">
    <property type="entry name" value="Glyas_Bleomycin-R_OHBP_Dase"/>
</dbReference>
<dbReference type="EMBL" id="CABO01000049">
    <property type="protein sequence ID" value="CBI03114.1"/>
    <property type="molecule type" value="Genomic_DNA"/>
</dbReference>
<name>E6Q7D9_9ZZZZ</name>
<reference evidence="2" key="1">
    <citation type="submission" date="2009-10" db="EMBL/GenBank/DDBJ databases">
        <title>Diversity of trophic interactions inside an arsenic-rich microbial ecosystem.</title>
        <authorList>
            <person name="Bertin P.N."/>
            <person name="Heinrich-Salmeron A."/>
            <person name="Pelletier E."/>
            <person name="Goulhen-Chollet F."/>
            <person name="Arsene-Ploetze F."/>
            <person name="Gallien S."/>
            <person name="Calteau A."/>
            <person name="Vallenet D."/>
            <person name="Casiot C."/>
            <person name="Chane-Woon-Ming B."/>
            <person name="Giloteaux L."/>
            <person name="Barakat M."/>
            <person name="Bonnefoy V."/>
            <person name="Bruneel O."/>
            <person name="Chandler M."/>
            <person name="Cleiss J."/>
            <person name="Duran R."/>
            <person name="Elbaz-Poulichet F."/>
            <person name="Fonknechten N."/>
            <person name="Lauga B."/>
            <person name="Mornico D."/>
            <person name="Ortet P."/>
            <person name="Schaeffer C."/>
            <person name="Siguier P."/>
            <person name="Alexander Thil Smith A."/>
            <person name="Van Dorsselaer A."/>
            <person name="Weissenbach J."/>
            <person name="Medigue C."/>
            <person name="Le Paslier D."/>
        </authorList>
    </citation>
    <scope>NUCLEOTIDE SEQUENCE</scope>
</reference>
<keyword evidence="2" id="KW-0456">Lyase</keyword>
<dbReference type="EC" id="4.4.1.5" evidence="2"/>
<dbReference type="Pfam" id="PF00903">
    <property type="entry name" value="Glyoxalase"/>
    <property type="match status" value="1"/>
</dbReference>
<sequence>MRREEAAMPRFLHTSIFVNDMAESIAFYTERLGMNLLDGPFHYPGNADMAFVGKDWNAYIELVFDLEAHPPYQLGNRYEHLALEVEGELAPYVAKLRERGVTVLKDVYKSPGGTRAIAFVEDPNGIPIELLEPRRATTLG</sequence>
<accession>E6Q7D9</accession>
<dbReference type="GO" id="GO:0019243">
    <property type="term" value="P:methylglyoxal catabolic process to D-lactate via S-lactoyl-glutathione"/>
    <property type="evidence" value="ECO:0007669"/>
    <property type="project" value="TreeGrafter"/>
</dbReference>
<dbReference type="PROSITE" id="PS51819">
    <property type="entry name" value="VOC"/>
    <property type="match status" value="1"/>
</dbReference>
<evidence type="ECO:0000313" key="2">
    <source>
        <dbReference type="EMBL" id="CBI03114.1"/>
    </source>
</evidence>
<dbReference type="PANTHER" id="PTHR46036">
    <property type="entry name" value="LACTOYLGLUTATHIONE LYASE"/>
    <property type="match status" value="1"/>
</dbReference>
<dbReference type="InterPro" id="IPR037523">
    <property type="entry name" value="VOC_core"/>
</dbReference>
<feature type="domain" description="VOC" evidence="1">
    <location>
        <begin position="10"/>
        <end position="133"/>
    </location>
</feature>
<gene>
    <name evidence="2" type="primary">gloA</name>
    <name evidence="2" type="ORF">CARN4_2770</name>
</gene>
<dbReference type="AlphaFoldDB" id="E6Q7D9"/>
<dbReference type="Gene3D" id="3.10.180.10">
    <property type="entry name" value="2,3-Dihydroxybiphenyl 1,2-Dioxygenase, domain 1"/>
    <property type="match status" value="1"/>
</dbReference>
<organism evidence="2">
    <name type="scientific">mine drainage metagenome</name>
    <dbReference type="NCBI Taxonomy" id="410659"/>
    <lineage>
        <taxon>unclassified sequences</taxon>
        <taxon>metagenomes</taxon>
        <taxon>ecological metagenomes</taxon>
    </lineage>
</organism>
<comment type="caution">
    <text evidence="2">The sequence shown here is derived from an EMBL/GenBank/DDBJ whole genome shotgun (WGS) entry which is preliminary data.</text>
</comment>
<dbReference type="GO" id="GO:0005737">
    <property type="term" value="C:cytoplasm"/>
    <property type="evidence" value="ECO:0007669"/>
    <property type="project" value="TreeGrafter"/>
</dbReference>
<dbReference type="InterPro" id="IPR004360">
    <property type="entry name" value="Glyas_Fos-R_dOase_dom"/>
</dbReference>